<reference evidence="3" key="2">
    <citation type="journal article" date="2018" name="BMC Genomics">
        <title>Whole genome sequencing and function prediction of 133 gut anaerobes isolated from chicken caecum in pure cultures.</title>
        <authorList>
            <person name="Medvecky M."/>
            <person name="Cejkova D."/>
            <person name="Polansky O."/>
            <person name="Karasova D."/>
            <person name="Kubasova T."/>
            <person name="Cizek A."/>
            <person name="Rychlik I."/>
        </authorList>
    </citation>
    <scope>NUCLEOTIDE SEQUENCE</scope>
    <source>
        <strain evidence="3">An179</strain>
        <strain evidence="2">An180</strain>
    </source>
</reference>
<feature type="transmembrane region" description="Helical" evidence="1">
    <location>
        <begin position="6"/>
        <end position="27"/>
    </location>
</feature>
<comment type="caution">
    <text evidence="3">The sequence shown here is derived from an EMBL/GenBank/DDBJ whole genome shotgun (WGS) entry which is preliminary data.</text>
</comment>
<protein>
    <recommendedName>
        <fullName evidence="6">DUF2500 domain-containing protein</fullName>
    </recommendedName>
</protein>
<evidence type="ECO:0000256" key="1">
    <source>
        <dbReference type="SAM" id="Phobius"/>
    </source>
</evidence>
<dbReference type="EMBL" id="NFKL01000001">
    <property type="protein sequence ID" value="OUP60723.1"/>
    <property type="molecule type" value="Genomic_DNA"/>
</dbReference>
<dbReference type="STRING" id="501571.GCA_900143195_02192"/>
<evidence type="ECO:0000313" key="3">
    <source>
        <dbReference type="EMBL" id="OUP60723.1"/>
    </source>
</evidence>
<dbReference type="InterPro" id="IPR019635">
    <property type="entry name" value="DUF2500"/>
</dbReference>
<reference evidence="4 5" key="1">
    <citation type="submission" date="2017-04" db="EMBL/GenBank/DDBJ databases">
        <title>Function of individual gut microbiota members based on whole genome sequencing of pure cultures obtained from chicken caecum.</title>
        <authorList>
            <person name="Medvecky M."/>
            <person name="Cejkova D."/>
            <person name="Polansky O."/>
            <person name="Karasova D."/>
            <person name="Kubasova T."/>
            <person name="Cizek A."/>
            <person name="Rychlik I."/>
        </authorList>
    </citation>
    <scope>NUCLEOTIDE SEQUENCE [LARGE SCALE GENOMIC DNA]</scope>
    <source>
        <strain evidence="4">An179</strain>
        <strain evidence="5">An180</strain>
    </source>
</reference>
<evidence type="ECO:0000313" key="2">
    <source>
        <dbReference type="EMBL" id="OUP53734.1"/>
    </source>
</evidence>
<dbReference type="Gene3D" id="2.40.50.660">
    <property type="match status" value="1"/>
</dbReference>
<dbReference type="Pfam" id="PF10694">
    <property type="entry name" value="DUF2500"/>
    <property type="match status" value="1"/>
</dbReference>
<sequence>MFGFNLVFSLFPIFFGIILILFIVQLVRGIAQWHTNNQSPRLSVTARVVAKRTETHHHHHDNHMHTSTSYYATFEFDSGDRMEFSLRGSDYGMLAEGDRGTLSFQGTRFLDFTRKS</sequence>
<dbReference type="EMBL" id="NFKK01000003">
    <property type="protein sequence ID" value="OUP53734.1"/>
    <property type="molecule type" value="Genomic_DNA"/>
</dbReference>
<evidence type="ECO:0000313" key="4">
    <source>
        <dbReference type="Proteomes" id="UP000195326"/>
    </source>
</evidence>
<dbReference type="RefSeq" id="WP_016146703.1">
    <property type="nucleotide sequence ID" value="NZ_CABKSA010000001.1"/>
</dbReference>
<gene>
    <name evidence="3" type="ORF">B5F15_00460</name>
    <name evidence="2" type="ORF">B5F17_03880</name>
</gene>
<evidence type="ECO:0000313" key="5">
    <source>
        <dbReference type="Proteomes" id="UP000195897"/>
    </source>
</evidence>
<name>A0A1Y4LVR5_9FIRM</name>
<evidence type="ECO:0008006" key="6">
    <source>
        <dbReference type="Google" id="ProtNLM"/>
    </source>
</evidence>
<keyword evidence="1" id="KW-0472">Membrane</keyword>
<keyword evidence="1" id="KW-1133">Transmembrane helix</keyword>
<organism evidence="3 4">
    <name type="scientific">Butyricicoccus pullicaecorum</name>
    <dbReference type="NCBI Taxonomy" id="501571"/>
    <lineage>
        <taxon>Bacteria</taxon>
        <taxon>Bacillati</taxon>
        <taxon>Bacillota</taxon>
        <taxon>Clostridia</taxon>
        <taxon>Eubacteriales</taxon>
        <taxon>Butyricicoccaceae</taxon>
        <taxon>Butyricicoccus</taxon>
    </lineage>
</organism>
<dbReference type="Proteomes" id="UP000195326">
    <property type="component" value="Unassembled WGS sequence"/>
</dbReference>
<dbReference type="Proteomes" id="UP000195897">
    <property type="component" value="Unassembled WGS sequence"/>
</dbReference>
<dbReference type="AlphaFoldDB" id="A0A1Y4LVR5"/>
<accession>A0A1Y4LVR5</accession>
<keyword evidence="1" id="KW-0812">Transmembrane</keyword>
<proteinExistence type="predicted"/>